<feature type="DNA-binding region" description="H-T-H motif" evidence="4">
    <location>
        <begin position="38"/>
        <end position="57"/>
    </location>
</feature>
<keyword evidence="2 4" id="KW-0238">DNA-binding</keyword>
<dbReference type="InterPro" id="IPR025996">
    <property type="entry name" value="MT1864/Rv1816-like_C"/>
</dbReference>
<comment type="caution">
    <text evidence="7">The sequence shown here is derived from an EMBL/GenBank/DDBJ whole genome shotgun (WGS) entry which is preliminary data.</text>
</comment>
<protein>
    <submittedName>
        <fullName evidence="7">TetR/AcrR family transcriptional regulator</fullName>
    </submittedName>
</protein>
<keyword evidence="8" id="KW-1185">Reference proteome</keyword>
<evidence type="ECO:0000256" key="3">
    <source>
        <dbReference type="ARBA" id="ARBA00023163"/>
    </source>
</evidence>
<dbReference type="EMBL" id="BAAAVT010000009">
    <property type="protein sequence ID" value="GAA3064163.1"/>
    <property type="molecule type" value="Genomic_DNA"/>
</dbReference>
<feature type="region of interest" description="Disordered" evidence="5">
    <location>
        <begin position="227"/>
        <end position="246"/>
    </location>
</feature>
<feature type="domain" description="HTH tetR-type" evidence="6">
    <location>
        <begin position="15"/>
        <end position="75"/>
    </location>
</feature>
<dbReference type="PANTHER" id="PTHR30055">
    <property type="entry name" value="HTH-TYPE TRANSCRIPTIONAL REGULATOR RUTR"/>
    <property type="match status" value="1"/>
</dbReference>
<sequence>MTPDAGMTPRQKNRQATEAAVLEIATRHLDADGAQSLSLRAVARDLGVVSSAVYRYVRSRDELLTLLITDAYDRLADTVDAAVARDDSLESVAFAMLDWSRRHPRRWELIHGSPVADYRAPRHTVLPGTRVAIQVARLVAALDDDTDDPRLSSESAARDPAALWLARDLDELGLAIPPHSALRAVSVWASLLGMVNMLRFGQLGPESATWEDHLMRTHVLRLICGTGTPAPETLESPHVPPRQETR</sequence>
<organism evidence="7 8">
    <name type="scientific">Nesterenkonia aethiopica</name>
    <dbReference type="NCBI Taxonomy" id="269144"/>
    <lineage>
        <taxon>Bacteria</taxon>
        <taxon>Bacillati</taxon>
        <taxon>Actinomycetota</taxon>
        <taxon>Actinomycetes</taxon>
        <taxon>Micrococcales</taxon>
        <taxon>Micrococcaceae</taxon>
        <taxon>Nesterenkonia</taxon>
    </lineage>
</organism>
<evidence type="ECO:0000256" key="4">
    <source>
        <dbReference type="PROSITE-ProRule" id="PRU00335"/>
    </source>
</evidence>
<keyword evidence="1" id="KW-0805">Transcription regulation</keyword>
<evidence type="ECO:0000313" key="8">
    <source>
        <dbReference type="Proteomes" id="UP001500236"/>
    </source>
</evidence>
<dbReference type="PANTHER" id="PTHR30055:SF243">
    <property type="entry name" value="HTH-TYPE TRANSCRIPTIONAL REGULATOR RV1816"/>
    <property type="match status" value="1"/>
</dbReference>
<evidence type="ECO:0000313" key="7">
    <source>
        <dbReference type="EMBL" id="GAA3064163.1"/>
    </source>
</evidence>
<dbReference type="SUPFAM" id="SSF46689">
    <property type="entry name" value="Homeodomain-like"/>
    <property type="match status" value="1"/>
</dbReference>
<name>A0ABP6M0H1_9MICC</name>
<evidence type="ECO:0000256" key="1">
    <source>
        <dbReference type="ARBA" id="ARBA00023015"/>
    </source>
</evidence>
<dbReference type="Gene3D" id="1.10.357.10">
    <property type="entry name" value="Tetracycline Repressor, domain 2"/>
    <property type="match status" value="1"/>
</dbReference>
<dbReference type="SUPFAM" id="SSF48498">
    <property type="entry name" value="Tetracyclin repressor-like, C-terminal domain"/>
    <property type="match status" value="1"/>
</dbReference>
<dbReference type="InterPro" id="IPR009057">
    <property type="entry name" value="Homeodomain-like_sf"/>
</dbReference>
<reference evidence="8" key="1">
    <citation type="journal article" date="2019" name="Int. J. Syst. Evol. Microbiol.">
        <title>The Global Catalogue of Microorganisms (GCM) 10K type strain sequencing project: providing services to taxonomists for standard genome sequencing and annotation.</title>
        <authorList>
            <consortium name="The Broad Institute Genomics Platform"/>
            <consortium name="The Broad Institute Genome Sequencing Center for Infectious Disease"/>
            <person name="Wu L."/>
            <person name="Ma J."/>
        </authorList>
    </citation>
    <scope>NUCLEOTIDE SEQUENCE [LARGE SCALE GENOMIC DNA]</scope>
    <source>
        <strain evidence="8">JCM 14309</strain>
    </source>
</reference>
<dbReference type="InterPro" id="IPR001647">
    <property type="entry name" value="HTH_TetR"/>
</dbReference>
<dbReference type="InterPro" id="IPR050109">
    <property type="entry name" value="HTH-type_TetR-like_transc_reg"/>
</dbReference>
<proteinExistence type="predicted"/>
<gene>
    <name evidence="7" type="ORF">GCM10010529_16550</name>
</gene>
<evidence type="ECO:0000256" key="5">
    <source>
        <dbReference type="SAM" id="MobiDB-lite"/>
    </source>
</evidence>
<dbReference type="Proteomes" id="UP001500236">
    <property type="component" value="Unassembled WGS sequence"/>
</dbReference>
<dbReference type="PROSITE" id="PS50977">
    <property type="entry name" value="HTH_TETR_2"/>
    <property type="match status" value="1"/>
</dbReference>
<accession>A0ABP6M0H1</accession>
<dbReference type="RefSeq" id="WP_344685857.1">
    <property type="nucleotide sequence ID" value="NZ_BAAAVT010000009.1"/>
</dbReference>
<dbReference type="Pfam" id="PF13305">
    <property type="entry name" value="TetR_C_33"/>
    <property type="match status" value="1"/>
</dbReference>
<evidence type="ECO:0000259" key="6">
    <source>
        <dbReference type="PROSITE" id="PS50977"/>
    </source>
</evidence>
<keyword evidence="3" id="KW-0804">Transcription</keyword>
<evidence type="ECO:0000256" key="2">
    <source>
        <dbReference type="ARBA" id="ARBA00023125"/>
    </source>
</evidence>
<dbReference type="InterPro" id="IPR036271">
    <property type="entry name" value="Tet_transcr_reg_TetR-rel_C_sf"/>
</dbReference>